<feature type="transmembrane region" description="Helical" evidence="1">
    <location>
        <begin position="168"/>
        <end position="185"/>
    </location>
</feature>
<protein>
    <recommendedName>
        <fullName evidence="4">DUF1275 domain protein</fullName>
    </recommendedName>
</protein>
<gene>
    <name evidence="2" type="ORF">HGRIS_012570</name>
</gene>
<proteinExistence type="predicted"/>
<accession>A0ABR3ISR3</accession>
<evidence type="ECO:0000313" key="3">
    <source>
        <dbReference type="Proteomes" id="UP001556367"/>
    </source>
</evidence>
<evidence type="ECO:0000256" key="1">
    <source>
        <dbReference type="SAM" id="Phobius"/>
    </source>
</evidence>
<feature type="transmembrane region" description="Helical" evidence="1">
    <location>
        <begin position="135"/>
        <end position="156"/>
    </location>
</feature>
<reference evidence="3" key="1">
    <citation type="submission" date="2024-06" db="EMBL/GenBank/DDBJ databases">
        <title>Multi-omics analyses provide insights into the biosynthesis of the anticancer antibiotic pleurotin in Hohenbuehelia grisea.</title>
        <authorList>
            <person name="Weaver J.A."/>
            <person name="Alberti F."/>
        </authorList>
    </citation>
    <scope>NUCLEOTIDE SEQUENCE [LARGE SCALE GENOMIC DNA]</scope>
    <source>
        <strain evidence="3">T-177</strain>
    </source>
</reference>
<dbReference type="Pfam" id="PF06912">
    <property type="entry name" value="DUF1275"/>
    <property type="match status" value="1"/>
</dbReference>
<dbReference type="InterPro" id="IPR010699">
    <property type="entry name" value="DUF1275"/>
</dbReference>
<name>A0ABR3ISR3_9AGAR</name>
<comment type="caution">
    <text evidence="2">The sequence shown here is derived from an EMBL/GenBank/DDBJ whole genome shotgun (WGS) entry which is preliminary data.</text>
</comment>
<dbReference type="PANTHER" id="PTHR37488">
    <property type="entry name" value="DUF1275 DOMAIN-CONTAINING PROTEIN"/>
    <property type="match status" value="1"/>
</dbReference>
<feature type="transmembrane region" description="Helical" evidence="1">
    <location>
        <begin position="228"/>
        <end position="246"/>
    </location>
</feature>
<feature type="transmembrane region" description="Helical" evidence="1">
    <location>
        <begin position="58"/>
        <end position="78"/>
    </location>
</feature>
<feature type="transmembrane region" description="Helical" evidence="1">
    <location>
        <begin position="253"/>
        <end position="272"/>
    </location>
</feature>
<feature type="transmembrane region" description="Helical" evidence="1">
    <location>
        <begin position="192"/>
        <end position="208"/>
    </location>
</feature>
<sequence length="280" mass="29838">MSAFRGYGAADVDTPAQAIANHDNVEDQPLLGGAKMPSRVPALRRKMLEDVNREHGDIVLLLGYVITGLLDSASNFVWGSFVSMQTGNTVYIGLGLAAPRESTRWIKSGVSLGSFCLGAFIFSRVHRHFSPRRRGVLAASFTLQLMLCLGAGAILALAPSASGDAEDISWNVLVPIALLAFQSCGQTVTSRALGYNALTSVVLTSIYTDLFSDAHLFGLRNVERNRRVAAPLLLLLGAVTGGIFAHSDIGIAGAVWLASALKLLIVVSWLFWPADSTHSS</sequence>
<dbReference type="EMBL" id="JASNQZ010000015">
    <property type="protein sequence ID" value="KAL0946332.1"/>
    <property type="molecule type" value="Genomic_DNA"/>
</dbReference>
<keyword evidence="1" id="KW-0472">Membrane</keyword>
<keyword evidence="3" id="KW-1185">Reference proteome</keyword>
<dbReference type="PANTHER" id="PTHR37488:SF1">
    <property type="entry name" value="DUF1275 DOMAIN PROTEIN"/>
    <property type="match status" value="1"/>
</dbReference>
<evidence type="ECO:0000313" key="2">
    <source>
        <dbReference type="EMBL" id="KAL0946332.1"/>
    </source>
</evidence>
<keyword evidence="1" id="KW-1133">Transmembrane helix</keyword>
<dbReference type="Proteomes" id="UP001556367">
    <property type="component" value="Unassembled WGS sequence"/>
</dbReference>
<feature type="transmembrane region" description="Helical" evidence="1">
    <location>
        <begin position="105"/>
        <end position="123"/>
    </location>
</feature>
<evidence type="ECO:0008006" key="4">
    <source>
        <dbReference type="Google" id="ProtNLM"/>
    </source>
</evidence>
<keyword evidence="1" id="KW-0812">Transmembrane</keyword>
<organism evidence="2 3">
    <name type="scientific">Hohenbuehelia grisea</name>
    <dbReference type="NCBI Taxonomy" id="104357"/>
    <lineage>
        <taxon>Eukaryota</taxon>
        <taxon>Fungi</taxon>
        <taxon>Dikarya</taxon>
        <taxon>Basidiomycota</taxon>
        <taxon>Agaricomycotina</taxon>
        <taxon>Agaricomycetes</taxon>
        <taxon>Agaricomycetidae</taxon>
        <taxon>Agaricales</taxon>
        <taxon>Pleurotineae</taxon>
        <taxon>Pleurotaceae</taxon>
        <taxon>Hohenbuehelia</taxon>
    </lineage>
</organism>